<dbReference type="InterPro" id="IPR018200">
    <property type="entry name" value="USP_CS"/>
</dbReference>
<keyword evidence="5 9" id="KW-0645">Protease</keyword>
<keyword evidence="10" id="KW-1185">Reference proteome</keyword>
<dbReference type="SUPFAM" id="SSF57850">
    <property type="entry name" value="RING/U-box"/>
    <property type="match status" value="1"/>
</dbReference>
<evidence type="ECO:0000256" key="2">
    <source>
        <dbReference type="ARBA" id="ARBA00022771"/>
    </source>
</evidence>
<evidence type="ECO:0000259" key="7">
    <source>
        <dbReference type="PROSITE" id="PS50235"/>
    </source>
</evidence>
<dbReference type="InterPro" id="IPR028889">
    <property type="entry name" value="USP"/>
</dbReference>
<feature type="region of interest" description="Disordered" evidence="6">
    <location>
        <begin position="407"/>
        <end position="474"/>
    </location>
</feature>
<evidence type="ECO:0000256" key="3">
    <source>
        <dbReference type="ARBA" id="ARBA00022833"/>
    </source>
</evidence>
<sequence>MTTKFNLKIKNNTNPEMMVEQHPEIRKKTIQNDRETARTSKSEKQIDLDDNRNDNKMEGCIHLDSYKRYKKKITKFIAQMHKVKCQICKSSFQVHACVTCGYFICFDHLNEHFEKNVTNKIEQPSKTVDHIKKSLISNDISEKSEIVNSFLNNNYELSKKDVKKGFSHGNTMGFSNVTSFDFDRQIKADNTKRQTKTFLELDEFDDHSLPQTASQSFFDLETYIQDDTKQIETINDNNEQKLINNNRNTCTGFFFNTEKLQIFCYFCKKYLKFTKLRDQILQRRFQVKNQRNFNRLQHSYIKGIQNMGNSCYMNVVLQIFLNSSIFRSKILDGTHEKITCQDIFCLICSLKSLFIDSFSSNFTYTPTDLIFSFFYKMKPKYNSEEFDSHEFFLDLCDVIHDCTKKTENNSESKSKSNFEIKSKSNSEKNSKSKPENNSESKSKSKSENNSESKPENNSESKSKSKSENKSDNKSESDCQCIIHSIFGGKTESVLECQSCKAQSIRQENFNSLSLCPKSNIQDSFTSYFQNEVLDGFYCQNCNQKDSGIRRWQLAHFPKLLCLHIKRYVNNGIKVTKNLDNIELTKILSLENVSSENKFYKLYAVICHSGEIKSGHYFIYLLKNNFWLKFDDENVTISSFKSIPRDISYILFYELEE</sequence>
<keyword evidence="5" id="KW-0378">Hydrolase</keyword>
<dbReference type="GO" id="GO:0008270">
    <property type="term" value="F:zinc ion binding"/>
    <property type="evidence" value="ECO:0007669"/>
    <property type="project" value="UniProtKB-KW"/>
</dbReference>
<keyword evidence="5" id="KW-0788">Thiol protease</keyword>
<dbReference type="PROSITE" id="PS00973">
    <property type="entry name" value="USP_2"/>
    <property type="match status" value="1"/>
</dbReference>
<evidence type="ECO:0000256" key="1">
    <source>
        <dbReference type="ARBA" id="ARBA00022723"/>
    </source>
</evidence>
<dbReference type="VEuPathDB" id="MicrosporidiaDB:M153_1780000466"/>
<dbReference type="EMBL" id="LGUB01000536">
    <property type="protein sequence ID" value="KRH93007.1"/>
    <property type="molecule type" value="Genomic_DNA"/>
</dbReference>
<name>A0A0R0M0P6_9MICR</name>
<organism evidence="9 10">
    <name type="scientific">Pseudoloma neurophilia</name>
    <dbReference type="NCBI Taxonomy" id="146866"/>
    <lineage>
        <taxon>Eukaryota</taxon>
        <taxon>Fungi</taxon>
        <taxon>Fungi incertae sedis</taxon>
        <taxon>Microsporidia</taxon>
        <taxon>Pseudoloma</taxon>
    </lineage>
</organism>
<feature type="domain" description="UBP-type" evidence="8">
    <location>
        <begin position="58"/>
        <end position="168"/>
    </location>
</feature>
<dbReference type="GO" id="GO:0006508">
    <property type="term" value="P:proteolysis"/>
    <property type="evidence" value="ECO:0007669"/>
    <property type="project" value="UniProtKB-KW"/>
</dbReference>
<evidence type="ECO:0000313" key="10">
    <source>
        <dbReference type="Proteomes" id="UP000051530"/>
    </source>
</evidence>
<dbReference type="SUPFAM" id="SSF54001">
    <property type="entry name" value="Cysteine proteinases"/>
    <property type="match status" value="1"/>
</dbReference>
<keyword evidence="2 4" id="KW-0863">Zinc-finger</keyword>
<evidence type="ECO:0000313" key="9">
    <source>
        <dbReference type="EMBL" id="KRH93007.1"/>
    </source>
</evidence>
<evidence type="ECO:0000256" key="5">
    <source>
        <dbReference type="RuleBase" id="RU366025"/>
    </source>
</evidence>
<dbReference type="PROSITE" id="PS50271">
    <property type="entry name" value="ZF_UBP"/>
    <property type="match status" value="1"/>
</dbReference>
<dbReference type="InterPro" id="IPR038765">
    <property type="entry name" value="Papain-like_cys_pep_sf"/>
</dbReference>
<feature type="region of interest" description="Disordered" evidence="6">
    <location>
        <begin position="29"/>
        <end position="51"/>
    </location>
</feature>
<reference evidence="9 10" key="1">
    <citation type="submission" date="2015-07" db="EMBL/GenBank/DDBJ databases">
        <title>The genome of Pseudoloma neurophilia, a relevant intracellular parasite of the zebrafish.</title>
        <authorList>
            <person name="Ndikumana S."/>
            <person name="Pelin A."/>
            <person name="Sanders J."/>
            <person name="Corradi N."/>
        </authorList>
    </citation>
    <scope>NUCLEOTIDE SEQUENCE [LARGE SCALE GENOMIC DNA]</scope>
    <source>
        <strain evidence="9 10">MK1</strain>
    </source>
</reference>
<keyword evidence="5" id="KW-0833">Ubl conjugation pathway</keyword>
<feature type="domain" description="USP" evidence="7">
    <location>
        <begin position="302"/>
        <end position="655"/>
    </location>
</feature>
<keyword evidence="3" id="KW-0862">Zinc</keyword>
<evidence type="ECO:0000256" key="6">
    <source>
        <dbReference type="SAM" id="MobiDB-lite"/>
    </source>
</evidence>
<dbReference type="GO" id="GO:0005634">
    <property type="term" value="C:nucleus"/>
    <property type="evidence" value="ECO:0007669"/>
    <property type="project" value="TreeGrafter"/>
</dbReference>
<protein>
    <recommendedName>
        <fullName evidence="5">Ubiquitin carboxyl-terminal hydrolase</fullName>
        <ecNumber evidence="5">3.4.19.12</ecNumber>
    </recommendedName>
</protein>
<dbReference type="PROSITE" id="PS50235">
    <property type="entry name" value="USP_3"/>
    <property type="match status" value="1"/>
</dbReference>
<dbReference type="PANTHER" id="PTHR24006">
    <property type="entry name" value="UBIQUITIN CARBOXYL-TERMINAL HYDROLASE"/>
    <property type="match status" value="1"/>
</dbReference>
<dbReference type="GO" id="GO:0005829">
    <property type="term" value="C:cytosol"/>
    <property type="evidence" value="ECO:0007669"/>
    <property type="project" value="TreeGrafter"/>
</dbReference>
<dbReference type="GO" id="GO:0004843">
    <property type="term" value="F:cysteine-type deubiquitinase activity"/>
    <property type="evidence" value="ECO:0007669"/>
    <property type="project" value="UniProtKB-UniRule"/>
</dbReference>
<dbReference type="PROSITE" id="PS00972">
    <property type="entry name" value="USP_1"/>
    <property type="match status" value="1"/>
</dbReference>
<comment type="catalytic activity">
    <reaction evidence="5">
        <text>Thiol-dependent hydrolysis of ester, thioester, amide, peptide and isopeptide bonds formed by the C-terminal Gly of ubiquitin (a 76-residue protein attached to proteins as an intracellular targeting signal).</text>
        <dbReference type="EC" id="3.4.19.12"/>
    </reaction>
</comment>
<dbReference type="AlphaFoldDB" id="A0A0R0M0P6"/>
<dbReference type="Gene3D" id="3.90.70.10">
    <property type="entry name" value="Cysteine proteinases"/>
    <property type="match status" value="1"/>
</dbReference>
<evidence type="ECO:0000256" key="4">
    <source>
        <dbReference type="PROSITE-ProRule" id="PRU00502"/>
    </source>
</evidence>
<evidence type="ECO:0000259" key="8">
    <source>
        <dbReference type="PROSITE" id="PS50271"/>
    </source>
</evidence>
<dbReference type="Proteomes" id="UP000051530">
    <property type="component" value="Unassembled WGS sequence"/>
</dbReference>
<comment type="caution">
    <text evidence="9">The sequence shown here is derived from an EMBL/GenBank/DDBJ whole genome shotgun (WGS) entry which is preliminary data.</text>
</comment>
<gene>
    <name evidence="9" type="ORF">M153_1780000466</name>
</gene>
<comment type="similarity">
    <text evidence="5">Belongs to the peptidase C19 family.</text>
</comment>
<accession>A0A0R0M0P6</accession>
<dbReference type="Pfam" id="PF00443">
    <property type="entry name" value="UCH"/>
    <property type="match status" value="1"/>
</dbReference>
<dbReference type="OrthoDB" id="289038at2759"/>
<dbReference type="InterPro" id="IPR050164">
    <property type="entry name" value="Peptidase_C19"/>
</dbReference>
<dbReference type="InterPro" id="IPR001394">
    <property type="entry name" value="Peptidase_C19_UCH"/>
</dbReference>
<dbReference type="InterPro" id="IPR001607">
    <property type="entry name" value="Znf_UBP"/>
</dbReference>
<dbReference type="EC" id="3.4.19.12" evidence="5"/>
<keyword evidence="1" id="KW-0479">Metal-binding</keyword>
<proteinExistence type="inferred from homology"/>
<dbReference type="GO" id="GO:0016579">
    <property type="term" value="P:protein deubiquitination"/>
    <property type="evidence" value="ECO:0007669"/>
    <property type="project" value="InterPro"/>
</dbReference>